<evidence type="ECO:0000313" key="3">
    <source>
        <dbReference type="Proteomes" id="UP001159363"/>
    </source>
</evidence>
<feature type="non-terminal residue" evidence="2">
    <location>
        <position position="307"/>
    </location>
</feature>
<sequence length="307" mass="34602">MRANALYGLLKTREEGVLTLSYDCQKNLVLPKVQYQATYYSRQSYLYNYTICQGSSHDSQSVRNTFCYAWTEVSFKKGSSEIASALYHRLQNTDLVDIPSIRLFSDGCGGQNKNKNLIGMASKLFVEETPRSLQKVILAFPVVGHSFIPPDRVFGKIERALKKMPEIVDPIEYESVISKFAVDDVLKPPTSWHFQFQKSKRIILTRSNDGSVVVQGEPNFMIEVGQPKSTVKRGGGRLTSLKPTHIAESIHFGGPKLEDVRRLLTTYFGGQWGSVERLRYYKTVLQANEGAIAVDDNNTDFNVLPDD</sequence>
<accession>A0ABQ9H673</accession>
<reference evidence="2 3" key="1">
    <citation type="submission" date="2023-02" db="EMBL/GenBank/DDBJ databases">
        <title>LHISI_Scaffold_Assembly.</title>
        <authorList>
            <person name="Stuart O.P."/>
            <person name="Cleave R."/>
            <person name="Magrath M.J.L."/>
            <person name="Mikheyev A.S."/>
        </authorList>
    </citation>
    <scope>NUCLEOTIDE SEQUENCE [LARGE SCALE GENOMIC DNA]</scope>
    <source>
        <strain evidence="2">Daus_M_001</strain>
        <tissue evidence="2">Leg muscle</tissue>
    </source>
</reference>
<dbReference type="PANTHER" id="PTHR10773:SF19">
    <property type="match status" value="1"/>
</dbReference>
<protein>
    <recommendedName>
        <fullName evidence="1">DUF7869 domain-containing protein</fullName>
    </recommendedName>
</protein>
<dbReference type="Proteomes" id="UP001159363">
    <property type="component" value="Chromosome 6"/>
</dbReference>
<dbReference type="InterPro" id="IPR057191">
    <property type="entry name" value="DUF7869"/>
</dbReference>
<proteinExistence type="predicted"/>
<evidence type="ECO:0000313" key="2">
    <source>
        <dbReference type="EMBL" id="KAJ8879798.1"/>
    </source>
</evidence>
<evidence type="ECO:0000259" key="1">
    <source>
        <dbReference type="Pfam" id="PF25273"/>
    </source>
</evidence>
<feature type="domain" description="DUF7869" evidence="1">
    <location>
        <begin position="64"/>
        <end position="163"/>
    </location>
</feature>
<name>A0ABQ9H673_9NEOP</name>
<dbReference type="Pfam" id="PF25273">
    <property type="entry name" value="DUF7869"/>
    <property type="match status" value="1"/>
</dbReference>
<keyword evidence="3" id="KW-1185">Reference proteome</keyword>
<dbReference type="EMBL" id="JARBHB010000007">
    <property type="protein sequence ID" value="KAJ8879798.1"/>
    <property type="molecule type" value="Genomic_DNA"/>
</dbReference>
<gene>
    <name evidence="2" type="ORF">PR048_020406</name>
</gene>
<dbReference type="PANTHER" id="PTHR10773">
    <property type="entry name" value="DNA-DIRECTED RNA POLYMERASES I, II, AND III SUBUNIT RPABC2"/>
    <property type="match status" value="1"/>
</dbReference>
<organism evidence="2 3">
    <name type="scientific">Dryococelus australis</name>
    <dbReference type="NCBI Taxonomy" id="614101"/>
    <lineage>
        <taxon>Eukaryota</taxon>
        <taxon>Metazoa</taxon>
        <taxon>Ecdysozoa</taxon>
        <taxon>Arthropoda</taxon>
        <taxon>Hexapoda</taxon>
        <taxon>Insecta</taxon>
        <taxon>Pterygota</taxon>
        <taxon>Neoptera</taxon>
        <taxon>Polyneoptera</taxon>
        <taxon>Phasmatodea</taxon>
        <taxon>Verophasmatodea</taxon>
        <taxon>Anareolatae</taxon>
        <taxon>Phasmatidae</taxon>
        <taxon>Eurycanthinae</taxon>
        <taxon>Dryococelus</taxon>
    </lineage>
</organism>
<comment type="caution">
    <text evidence="2">The sequence shown here is derived from an EMBL/GenBank/DDBJ whole genome shotgun (WGS) entry which is preliminary data.</text>
</comment>